<evidence type="ECO:0000256" key="5">
    <source>
        <dbReference type="ARBA" id="ARBA00022737"/>
    </source>
</evidence>
<feature type="compositionally biased region" description="Basic and acidic residues" evidence="9">
    <location>
        <begin position="201"/>
        <end position="216"/>
    </location>
</feature>
<keyword evidence="6" id="KW-0498">Mitosis</keyword>
<dbReference type="InterPro" id="IPR015943">
    <property type="entry name" value="WD40/YVTN_repeat-like_dom_sf"/>
</dbReference>
<evidence type="ECO:0000256" key="1">
    <source>
        <dbReference type="ARBA" id="ARBA00004906"/>
    </source>
</evidence>
<organism evidence="11 12">
    <name type="scientific">Fusarium pseudoanthophilum</name>
    <dbReference type="NCBI Taxonomy" id="48495"/>
    <lineage>
        <taxon>Eukaryota</taxon>
        <taxon>Fungi</taxon>
        <taxon>Dikarya</taxon>
        <taxon>Ascomycota</taxon>
        <taxon>Pezizomycotina</taxon>
        <taxon>Sordariomycetes</taxon>
        <taxon>Hypocreomycetidae</taxon>
        <taxon>Hypocreales</taxon>
        <taxon>Nectriaceae</taxon>
        <taxon>Fusarium</taxon>
        <taxon>Fusarium fujikuroi species complex</taxon>
    </lineage>
</organism>
<name>A0A8H5L3W2_9HYPO</name>
<comment type="pathway">
    <text evidence="1">Protein modification; protein ubiquitination.</text>
</comment>
<evidence type="ECO:0000256" key="4">
    <source>
        <dbReference type="ARBA" id="ARBA00022618"/>
    </source>
</evidence>
<dbReference type="InterPro" id="IPR056150">
    <property type="entry name" value="WD40_CDC20-Fz"/>
</dbReference>
<dbReference type="GO" id="GO:0051301">
    <property type="term" value="P:cell division"/>
    <property type="evidence" value="ECO:0007669"/>
    <property type="project" value="UniProtKB-KW"/>
</dbReference>
<dbReference type="EMBL" id="JAAOAR010000402">
    <property type="protein sequence ID" value="KAF5583621.1"/>
    <property type="molecule type" value="Genomic_DNA"/>
</dbReference>
<feature type="compositionally biased region" description="Polar residues" evidence="9">
    <location>
        <begin position="190"/>
        <end position="199"/>
    </location>
</feature>
<accession>A0A8H5L3W2</accession>
<evidence type="ECO:0000313" key="12">
    <source>
        <dbReference type="Proteomes" id="UP000544095"/>
    </source>
</evidence>
<evidence type="ECO:0000256" key="8">
    <source>
        <dbReference type="PROSITE-ProRule" id="PRU00221"/>
    </source>
</evidence>
<dbReference type="PROSITE" id="PS50294">
    <property type="entry name" value="WD_REPEATS_REGION"/>
    <property type="match status" value="2"/>
</dbReference>
<dbReference type="GO" id="GO:0031145">
    <property type="term" value="P:anaphase-promoting complex-dependent catabolic process"/>
    <property type="evidence" value="ECO:0007669"/>
    <property type="project" value="TreeGrafter"/>
</dbReference>
<feature type="compositionally biased region" description="Low complexity" evidence="9">
    <location>
        <begin position="341"/>
        <end position="352"/>
    </location>
</feature>
<evidence type="ECO:0000256" key="2">
    <source>
        <dbReference type="ARBA" id="ARBA00006445"/>
    </source>
</evidence>
<dbReference type="GO" id="GO:1905786">
    <property type="term" value="P:positive regulation of anaphase-promoting complex-dependent catabolic process"/>
    <property type="evidence" value="ECO:0007669"/>
    <property type="project" value="TreeGrafter"/>
</dbReference>
<dbReference type="Pfam" id="PF24807">
    <property type="entry name" value="WD40_CDC20-Fz"/>
    <property type="match status" value="1"/>
</dbReference>
<evidence type="ECO:0000259" key="10">
    <source>
        <dbReference type="Pfam" id="PF24807"/>
    </source>
</evidence>
<feature type="repeat" description="WD" evidence="8">
    <location>
        <begin position="584"/>
        <end position="616"/>
    </location>
</feature>
<evidence type="ECO:0000256" key="7">
    <source>
        <dbReference type="ARBA" id="ARBA00023306"/>
    </source>
</evidence>
<dbReference type="InterPro" id="IPR033010">
    <property type="entry name" value="Cdc20/Fizzy"/>
</dbReference>
<evidence type="ECO:0000313" key="11">
    <source>
        <dbReference type="EMBL" id="KAF5583621.1"/>
    </source>
</evidence>
<keyword evidence="4 11" id="KW-0132">Cell division</keyword>
<dbReference type="GO" id="GO:1990757">
    <property type="term" value="F:ubiquitin ligase activator activity"/>
    <property type="evidence" value="ECO:0007669"/>
    <property type="project" value="TreeGrafter"/>
</dbReference>
<dbReference type="PANTHER" id="PTHR19918">
    <property type="entry name" value="CELL DIVISION CYCLE 20 CDC20 FIZZY -RELATED"/>
    <property type="match status" value="1"/>
</dbReference>
<evidence type="ECO:0000256" key="3">
    <source>
        <dbReference type="ARBA" id="ARBA00022574"/>
    </source>
</evidence>
<dbReference type="InterPro" id="IPR036322">
    <property type="entry name" value="WD40_repeat_dom_sf"/>
</dbReference>
<feature type="domain" description="CDC20/Fizzy WD40" evidence="10">
    <location>
        <begin position="457"/>
        <end position="745"/>
    </location>
</feature>
<evidence type="ECO:0000256" key="6">
    <source>
        <dbReference type="ARBA" id="ARBA00022776"/>
    </source>
</evidence>
<keyword evidence="12" id="KW-1185">Reference proteome</keyword>
<dbReference type="Gene3D" id="2.130.10.10">
    <property type="entry name" value="YVTN repeat-like/Quinoprotein amine dehydrogenase"/>
    <property type="match status" value="1"/>
</dbReference>
<feature type="region of interest" description="Disordered" evidence="9">
    <location>
        <begin position="177"/>
        <end position="236"/>
    </location>
</feature>
<keyword evidence="5" id="KW-0677">Repeat</keyword>
<dbReference type="SMART" id="SM00320">
    <property type="entry name" value="WD40"/>
    <property type="match status" value="6"/>
</dbReference>
<keyword evidence="3 8" id="KW-0853">WD repeat</keyword>
<keyword evidence="7" id="KW-0131">Cell cycle</keyword>
<dbReference type="FunFam" id="2.130.10.10:FF:000025">
    <property type="entry name" value="FIZZY-related 2 isoform 1"/>
    <property type="match status" value="1"/>
</dbReference>
<feature type="region of interest" description="Disordered" evidence="9">
    <location>
        <begin position="291"/>
        <end position="316"/>
    </location>
</feature>
<evidence type="ECO:0000256" key="9">
    <source>
        <dbReference type="SAM" id="MobiDB-lite"/>
    </source>
</evidence>
<dbReference type="SUPFAM" id="SSF50978">
    <property type="entry name" value="WD40 repeat-like"/>
    <property type="match status" value="1"/>
</dbReference>
<feature type="region of interest" description="Disordered" evidence="9">
    <location>
        <begin position="341"/>
        <end position="421"/>
    </location>
</feature>
<gene>
    <name evidence="11" type="ORF">FPANT_8126</name>
</gene>
<protein>
    <submittedName>
        <fullName evidence="11">Cell division cycle 20 1 cofactor-APC complex</fullName>
    </submittedName>
</protein>
<dbReference type="GO" id="GO:0010997">
    <property type="term" value="F:anaphase-promoting complex binding"/>
    <property type="evidence" value="ECO:0007669"/>
    <property type="project" value="InterPro"/>
</dbReference>
<dbReference type="InterPro" id="IPR001680">
    <property type="entry name" value="WD40_rpt"/>
</dbReference>
<dbReference type="GO" id="GO:0005680">
    <property type="term" value="C:anaphase-promoting complex"/>
    <property type="evidence" value="ECO:0007669"/>
    <property type="project" value="TreeGrafter"/>
</dbReference>
<feature type="compositionally biased region" description="Basic and acidic residues" evidence="9">
    <location>
        <begin position="307"/>
        <end position="316"/>
    </location>
</feature>
<feature type="repeat" description="WD" evidence="8">
    <location>
        <begin position="501"/>
        <end position="542"/>
    </location>
</feature>
<dbReference type="PROSITE" id="PS50082">
    <property type="entry name" value="WD_REPEATS_2"/>
    <property type="match status" value="3"/>
</dbReference>
<dbReference type="PANTHER" id="PTHR19918:SF1">
    <property type="entry name" value="FIZZY-RELATED PROTEIN HOMOLOG"/>
    <property type="match status" value="1"/>
</dbReference>
<comment type="similarity">
    <text evidence="2">Belongs to the WD repeat CDC20/Fizzy family.</text>
</comment>
<dbReference type="Proteomes" id="UP000544095">
    <property type="component" value="Unassembled WGS sequence"/>
</dbReference>
<comment type="caution">
    <text evidence="11">The sequence shown here is derived from an EMBL/GenBank/DDBJ whole genome shotgun (WGS) entry which is preliminary data.</text>
</comment>
<feature type="compositionally biased region" description="Low complexity" evidence="9">
    <location>
        <begin position="371"/>
        <end position="385"/>
    </location>
</feature>
<feature type="region of interest" description="Disordered" evidence="9">
    <location>
        <begin position="250"/>
        <end position="278"/>
    </location>
</feature>
<proteinExistence type="inferred from homology"/>
<reference evidence="11 12" key="1">
    <citation type="submission" date="2020-05" db="EMBL/GenBank/DDBJ databases">
        <title>Identification and distribution of gene clusters putatively required for synthesis of sphingolipid metabolism inhibitors in phylogenetically diverse species of the filamentous fungus Fusarium.</title>
        <authorList>
            <person name="Kim H.-S."/>
            <person name="Busman M."/>
            <person name="Brown D.W."/>
            <person name="Divon H."/>
            <person name="Uhlig S."/>
            <person name="Proctor R.H."/>
        </authorList>
    </citation>
    <scope>NUCLEOTIDE SEQUENCE [LARGE SCALE GENOMIC DNA]</scope>
    <source>
        <strain evidence="11 12">NRRL 25211</strain>
    </source>
</reference>
<feature type="repeat" description="WD" evidence="8">
    <location>
        <begin position="714"/>
        <end position="746"/>
    </location>
</feature>
<dbReference type="AlphaFoldDB" id="A0A8H5L3W2"/>
<dbReference type="CDD" id="cd00200">
    <property type="entry name" value="WD40"/>
    <property type="match status" value="1"/>
</dbReference>
<sequence length="771" mass="85064">MRLFGDDSFQSRYLFSSQPLRMTQQLTPKADRCCAMCSPAPTENPDCLCWRFLARDESPSSTSLQQQQATAIPHESCDPLPATPSAFLPSTTSALAGHYRTSPARFNLRPPLLLALFDLDLAPHASYRRLSRRASSQAVPFCFLLVDGYRTSTANCIANIATMATLPEAAGMTALNHQSAKRAIDESKSHTATPRSSTPPRLDRARLEPRHSHDNATNRALRSNVRKSEGARASPFDIDAVDSALLREFQRPQRESTPGASPHRKRQRINGDRFIPTRSGQDLQASFSLLHEDGSPATPSKQKKRTPHGELHFQKTEEANRTFSHLLRAELFESSVPQAATPTLTPTQTLPASSHIPTNDGTRAHTPPTNATAPSLPSSLTPSTPHKNLFSYMSPRHHNQVAGHPTPSKTPQSRHGPNLDTRSEIYSLSPVRFGSQQMLLSPRRQPRAVSKVPYKVLDAPELADDFYLNLVDWGSANILGVGLGSSVYMWNAQTSKVNKLCTLDDDTVTSVSWIQKGTHLAIGTGKGLVQIWDAEKARRLRTMTGHTARVGSLAWNTHILTSGSRDRLIYHRDVRAPDQWLRKLVGHKQEVCGLKWNCEDGQLASGGNDNKLMVWDKLSETPLWKFSDHTAAVKAISWSPHQRGLLASGGGTADRRIIFHDTVKGSVINEIDTGSQVCNIAWSKNSNEIVSTHGYSQNQIVVWKYPSMTQVASLTGHTYRVLYLAMSPDGRTIVTGAGDETLRFWSTFGRRPGTREDGDNGGRLADLAVIR</sequence>